<proteinExistence type="predicted"/>
<accession>A0ABR4D8N0</accession>
<organism evidence="1 2">
    <name type="scientific">Remersonia thermophila</name>
    <dbReference type="NCBI Taxonomy" id="72144"/>
    <lineage>
        <taxon>Eukaryota</taxon>
        <taxon>Fungi</taxon>
        <taxon>Dikarya</taxon>
        <taxon>Ascomycota</taxon>
        <taxon>Pezizomycotina</taxon>
        <taxon>Sordariomycetes</taxon>
        <taxon>Sordariomycetidae</taxon>
        <taxon>Sordariales</taxon>
        <taxon>Sordariales incertae sedis</taxon>
        <taxon>Remersonia</taxon>
    </lineage>
</organism>
<dbReference type="Proteomes" id="UP001600064">
    <property type="component" value="Unassembled WGS sequence"/>
</dbReference>
<comment type="caution">
    <text evidence="1">The sequence shown here is derived from an EMBL/GenBank/DDBJ whole genome shotgun (WGS) entry which is preliminary data.</text>
</comment>
<sequence length="47" mass="5117">MSRAPSRNVGCRMTYREIRRHGAAAVLDGNTAAVLVRHIGPSRAEVL</sequence>
<evidence type="ECO:0000313" key="2">
    <source>
        <dbReference type="Proteomes" id="UP001600064"/>
    </source>
</evidence>
<protein>
    <submittedName>
        <fullName evidence="1">Uncharacterized protein</fullName>
    </submittedName>
</protein>
<dbReference type="EMBL" id="JAZGUE010000005">
    <property type="protein sequence ID" value="KAL2266675.1"/>
    <property type="molecule type" value="Genomic_DNA"/>
</dbReference>
<reference evidence="1 2" key="1">
    <citation type="journal article" date="2024" name="Commun. Biol.">
        <title>Comparative genomic analysis of thermophilic fungi reveals convergent evolutionary adaptations and gene losses.</title>
        <authorList>
            <person name="Steindorff A.S."/>
            <person name="Aguilar-Pontes M.V."/>
            <person name="Robinson A.J."/>
            <person name="Andreopoulos B."/>
            <person name="LaButti K."/>
            <person name="Kuo A."/>
            <person name="Mondo S."/>
            <person name="Riley R."/>
            <person name="Otillar R."/>
            <person name="Haridas S."/>
            <person name="Lipzen A."/>
            <person name="Grimwood J."/>
            <person name="Schmutz J."/>
            <person name="Clum A."/>
            <person name="Reid I.D."/>
            <person name="Moisan M.C."/>
            <person name="Butler G."/>
            <person name="Nguyen T.T.M."/>
            <person name="Dewar K."/>
            <person name="Conant G."/>
            <person name="Drula E."/>
            <person name="Henrissat B."/>
            <person name="Hansel C."/>
            <person name="Singer S."/>
            <person name="Hutchinson M.I."/>
            <person name="de Vries R.P."/>
            <person name="Natvig D.O."/>
            <person name="Powell A.J."/>
            <person name="Tsang A."/>
            <person name="Grigoriev I.V."/>
        </authorList>
    </citation>
    <scope>NUCLEOTIDE SEQUENCE [LARGE SCALE GENOMIC DNA]</scope>
    <source>
        <strain evidence="1 2">ATCC 22073</strain>
    </source>
</reference>
<dbReference type="GeneID" id="98127337"/>
<evidence type="ECO:0000313" key="1">
    <source>
        <dbReference type="EMBL" id="KAL2266675.1"/>
    </source>
</evidence>
<dbReference type="RefSeq" id="XP_070865402.1">
    <property type="nucleotide sequence ID" value="XM_071012693.1"/>
</dbReference>
<keyword evidence="2" id="KW-1185">Reference proteome</keyword>
<gene>
    <name evidence="1" type="ORF">VTJ83DRAFT_6027</name>
</gene>
<name>A0ABR4D8N0_9PEZI</name>